<sequence length="205" mass="23094">MHNIKFWFSRGSCSLATHTLLYESGLPFTSIETSVQKQETQSASFSRINPKQRVPVLSFDDAVITETPAIAFAISQWVPKKGLLGVSELDKVRVLEWMCWLSGEVHGQAFGGLFRPQRFTEEPDHHESIQIKAKQRVADAFKAIESQSGKAFAVGKSLTIVDPYLLVFFNWGNEIGFNMKDEYPVYTDFSHRIAAHPSVIKALED</sequence>
<keyword evidence="5" id="KW-1185">Reference proteome</keyword>
<evidence type="ECO:0000259" key="3">
    <source>
        <dbReference type="PROSITE" id="PS50405"/>
    </source>
</evidence>
<dbReference type="SUPFAM" id="SSF47616">
    <property type="entry name" value="GST C-terminal domain-like"/>
    <property type="match status" value="1"/>
</dbReference>
<dbReference type="SUPFAM" id="SSF52833">
    <property type="entry name" value="Thioredoxin-like"/>
    <property type="match status" value="1"/>
</dbReference>
<name>A0A9J6PRE1_9GAMM</name>
<comment type="caution">
    <text evidence="4">The sequence shown here is derived from an EMBL/GenBank/DDBJ whole genome shotgun (WGS) entry which is preliminary data.</text>
</comment>
<proteinExistence type="inferred from homology"/>
<dbReference type="Proteomes" id="UP001064262">
    <property type="component" value="Unassembled WGS sequence"/>
</dbReference>
<dbReference type="InterPro" id="IPR010987">
    <property type="entry name" value="Glutathione-S-Trfase_C-like"/>
</dbReference>
<evidence type="ECO:0000313" key="4">
    <source>
        <dbReference type="EMBL" id="MCU5778939.1"/>
    </source>
</evidence>
<dbReference type="CDD" id="cd03057">
    <property type="entry name" value="GST_N_Beta"/>
    <property type="match status" value="1"/>
</dbReference>
<dbReference type="SFLD" id="SFLDS00019">
    <property type="entry name" value="Glutathione_Transferase_(cytos"/>
    <property type="match status" value="1"/>
</dbReference>
<evidence type="ECO:0000313" key="5">
    <source>
        <dbReference type="Proteomes" id="UP001064262"/>
    </source>
</evidence>
<organism evidence="4 5">
    <name type="scientific">Winslowiella arboricola</name>
    <dbReference type="NCBI Taxonomy" id="2978220"/>
    <lineage>
        <taxon>Bacteria</taxon>
        <taxon>Pseudomonadati</taxon>
        <taxon>Pseudomonadota</taxon>
        <taxon>Gammaproteobacteria</taxon>
        <taxon>Enterobacterales</taxon>
        <taxon>Erwiniaceae</taxon>
        <taxon>Winslowiella</taxon>
    </lineage>
</organism>
<gene>
    <name evidence="4" type="ORF">N5923_15720</name>
</gene>
<evidence type="ECO:0000259" key="2">
    <source>
        <dbReference type="PROSITE" id="PS50404"/>
    </source>
</evidence>
<dbReference type="Gene3D" id="3.40.30.10">
    <property type="entry name" value="Glutaredoxin"/>
    <property type="match status" value="1"/>
</dbReference>
<evidence type="ECO:0000256" key="1">
    <source>
        <dbReference type="RuleBase" id="RU003494"/>
    </source>
</evidence>
<dbReference type="PROSITE" id="PS50404">
    <property type="entry name" value="GST_NTER"/>
    <property type="match status" value="1"/>
</dbReference>
<accession>A0A9J6PRE1</accession>
<dbReference type="InterPro" id="IPR036282">
    <property type="entry name" value="Glutathione-S-Trfase_C_sf"/>
</dbReference>
<dbReference type="Gene3D" id="1.20.1050.10">
    <property type="match status" value="1"/>
</dbReference>
<feature type="domain" description="GST C-terminal" evidence="3">
    <location>
        <begin position="87"/>
        <end position="205"/>
    </location>
</feature>
<dbReference type="InterPro" id="IPR040079">
    <property type="entry name" value="Glutathione_S-Trfase"/>
</dbReference>
<dbReference type="PANTHER" id="PTHR44051">
    <property type="entry name" value="GLUTATHIONE S-TRANSFERASE-RELATED"/>
    <property type="match status" value="1"/>
</dbReference>
<dbReference type="RefSeq" id="WP_267143672.1">
    <property type="nucleotide sequence ID" value="NZ_JAODIL010000078.1"/>
</dbReference>
<dbReference type="SFLD" id="SFLDG00358">
    <property type="entry name" value="Main_(cytGST)"/>
    <property type="match status" value="1"/>
</dbReference>
<dbReference type="InterPro" id="IPR036249">
    <property type="entry name" value="Thioredoxin-like_sf"/>
</dbReference>
<dbReference type="CDD" id="cd03188">
    <property type="entry name" value="GST_C_Beta"/>
    <property type="match status" value="1"/>
</dbReference>
<reference evidence="4" key="1">
    <citation type="submission" date="2022-09" db="EMBL/GenBank/DDBJ databases">
        <title>Winslowiella arboricola sp. nov., isolated from bleeding cankers on broadleaf hosts.</title>
        <authorList>
            <person name="Brady C."/>
            <person name="Kaur S."/>
            <person name="Crampton B."/>
            <person name="Maddock D."/>
            <person name="Arnold D."/>
            <person name="Denman S."/>
        </authorList>
    </citation>
    <scope>NUCLEOTIDE SEQUENCE</scope>
    <source>
        <strain evidence="4">BAC 15a-03b</strain>
    </source>
</reference>
<dbReference type="InterPro" id="IPR004045">
    <property type="entry name" value="Glutathione_S-Trfase_N"/>
</dbReference>
<dbReference type="EMBL" id="JAODIM010000042">
    <property type="protein sequence ID" value="MCU5778939.1"/>
    <property type="molecule type" value="Genomic_DNA"/>
</dbReference>
<dbReference type="Pfam" id="PF00043">
    <property type="entry name" value="GST_C"/>
    <property type="match status" value="1"/>
</dbReference>
<dbReference type="InterPro" id="IPR004046">
    <property type="entry name" value="GST_C"/>
</dbReference>
<dbReference type="SFLD" id="SFLDG01150">
    <property type="entry name" value="Main.1:_Beta-like"/>
    <property type="match status" value="1"/>
</dbReference>
<feature type="domain" description="GST N-terminal" evidence="2">
    <location>
        <begin position="1"/>
        <end position="82"/>
    </location>
</feature>
<comment type="similarity">
    <text evidence="1">Belongs to the GST superfamily.</text>
</comment>
<dbReference type="AlphaFoldDB" id="A0A9J6PRE1"/>
<dbReference type="PANTHER" id="PTHR44051:SF8">
    <property type="entry name" value="GLUTATHIONE S-TRANSFERASE GSTA"/>
    <property type="match status" value="1"/>
</dbReference>
<dbReference type="Pfam" id="PF02798">
    <property type="entry name" value="GST_N"/>
    <property type="match status" value="1"/>
</dbReference>
<dbReference type="PROSITE" id="PS50405">
    <property type="entry name" value="GST_CTER"/>
    <property type="match status" value="1"/>
</dbReference>
<protein>
    <submittedName>
        <fullName evidence="4">Glutathione binding-like protein</fullName>
    </submittedName>
</protein>